<evidence type="ECO:0000313" key="2">
    <source>
        <dbReference type="Proteomes" id="UP000828048"/>
    </source>
</evidence>
<keyword evidence="2" id="KW-1185">Reference proteome</keyword>
<proteinExistence type="predicted"/>
<reference evidence="1 2" key="1">
    <citation type="journal article" date="2021" name="Hortic Res">
        <title>High-quality reference genome and annotation aids understanding of berry development for evergreen blueberry (Vaccinium darrowii).</title>
        <authorList>
            <person name="Yu J."/>
            <person name="Hulse-Kemp A.M."/>
            <person name="Babiker E."/>
            <person name="Staton M."/>
        </authorList>
    </citation>
    <scope>NUCLEOTIDE SEQUENCE [LARGE SCALE GENOMIC DNA]</scope>
    <source>
        <strain evidence="2">cv. NJ 8807/NJ 8810</strain>
        <tissue evidence="1">Young leaf</tissue>
    </source>
</reference>
<accession>A0ACB7YHL1</accession>
<evidence type="ECO:0000313" key="1">
    <source>
        <dbReference type="EMBL" id="KAH7853147.1"/>
    </source>
</evidence>
<dbReference type="Proteomes" id="UP000828048">
    <property type="component" value="Chromosome 8"/>
</dbReference>
<name>A0ACB7YHL1_9ERIC</name>
<sequence length="168" mass="18576">MISCIDGRFQKQRCLMKAWEKAHGINSSKDHTLTSNIISCFPSADGIDTALVGKIPSNLLDFEKMNKEKIMLSIQVDPISTKRDALYGSLGRNTCGSLGGEHVCLQLDQSHQEGLLQSTVGWGGIQQSRLRFAILSGQKKCNLQMVGSNWDGRTQCALCLSRNSLFWL</sequence>
<gene>
    <name evidence="1" type="ORF">Vadar_033945</name>
</gene>
<comment type="caution">
    <text evidence="1">The sequence shown here is derived from an EMBL/GenBank/DDBJ whole genome shotgun (WGS) entry which is preliminary data.</text>
</comment>
<protein>
    <submittedName>
        <fullName evidence="1">Uncharacterized protein</fullName>
    </submittedName>
</protein>
<dbReference type="EMBL" id="CM037158">
    <property type="protein sequence ID" value="KAH7853147.1"/>
    <property type="molecule type" value="Genomic_DNA"/>
</dbReference>
<organism evidence="1 2">
    <name type="scientific">Vaccinium darrowii</name>
    <dbReference type="NCBI Taxonomy" id="229202"/>
    <lineage>
        <taxon>Eukaryota</taxon>
        <taxon>Viridiplantae</taxon>
        <taxon>Streptophyta</taxon>
        <taxon>Embryophyta</taxon>
        <taxon>Tracheophyta</taxon>
        <taxon>Spermatophyta</taxon>
        <taxon>Magnoliopsida</taxon>
        <taxon>eudicotyledons</taxon>
        <taxon>Gunneridae</taxon>
        <taxon>Pentapetalae</taxon>
        <taxon>asterids</taxon>
        <taxon>Ericales</taxon>
        <taxon>Ericaceae</taxon>
        <taxon>Vaccinioideae</taxon>
        <taxon>Vaccinieae</taxon>
        <taxon>Vaccinium</taxon>
    </lineage>
</organism>